<name>A0ABU2SN08_9ACTN</name>
<evidence type="ECO:0000256" key="8">
    <source>
        <dbReference type="SAM" id="MobiDB-lite"/>
    </source>
</evidence>
<keyword evidence="2" id="KW-0134">Cell wall</keyword>
<keyword evidence="3" id="KW-0964">Secreted</keyword>
<keyword evidence="6 7" id="KW-0034">Amyloid</keyword>
<dbReference type="PROSITE" id="PS51884">
    <property type="entry name" value="CHAPLIN"/>
    <property type="match status" value="1"/>
</dbReference>
<reference evidence="11" key="1">
    <citation type="submission" date="2024-05" db="EMBL/GenBank/DDBJ databases">
        <title>30 novel species of actinomycetes from the DSMZ collection.</title>
        <authorList>
            <person name="Nouioui I."/>
        </authorList>
    </citation>
    <scope>NUCLEOTIDE SEQUENCE</scope>
    <source>
        <strain evidence="11">DSM 40473</strain>
    </source>
</reference>
<gene>
    <name evidence="11" type="ORF">RM609_14930</name>
</gene>
<evidence type="ECO:0000259" key="10">
    <source>
        <dbReference type="PROSITE" id="PS51884"/>
    </source>
</evidence>
<keyword evidence="4 9" id="KW-0732">Signal</keyword>
<feature type="chain" id="PRO_5046274542" evidence="9">
    <location>
        <begin position="28"/>
        <end position="105"/>
    </location>
</feature>
<evidence type="ECO:0000313" key="12">
    <source>
        <dbReference type="Proteomes" id="UP001180531"/>
    </source>
</evidence>
<feature type="region of interest" description="Disordered" evidence="8">
    <location>
        <begin position="83"/>
        <end position="105"/>
    </location>
</feature>
<evidence type="ECO:0000256" key="3">
    <source>
        <dbReference type="ARBA" id="ARBA00022525"/>
    </source>
</evidence>
<organism evidence="11 12">
    <name type="scientific">Streptomyces hesseae</name>
    <dbReference type="NCBI Taxonomy" id="3075519"/>
    <lineage>
        <taxon>Bacteria</taxon>
        <taxon>Bacillati</taxon>
        <taxon>Actinomycetota</taxon>
        <taxon>Actinomycetes</taxon>
        <taxon>Kitasatosporales</taxon>
        <taxon>Streptomycetaceae</taxon>
        <taxon>Streptomyces</taxon>
    </lineage>
</organism>
<sequence>MSRIVKAAALTAAAGATLVGFSGAAVADSGALGAAAGSPGVISGNVIQVPIQIPINLCGNSIDIIALLNPTFGNTCINSEMEEHHFESEEHHHHEQHEHHEHHER</sequence>
<dbReference type="EMBL" id="JAVRFI010000008">
    <property type="protein sequence ID" value="MDT0450358.1"/>
    <property type="molecule type" value="Genomic_DNA"/>
</dbReference>
<evidence type="ECO:0000313" key="11">
    <source>
        <dbReference type="EMBL" id="MDT0450358.1"/>
    </source>
</evidence>
<feature type="signal peptide" evidence="9">
    <location>
        <begin position="1"/>
        <end position="27"/>
    </location>
</feature>
<dbReference type="RefSeq" id="WP_311611168.1">
    <property type="nucleotide sequence ID" value="NZ_JAVRFI010000008.1"/>
</dbReference>
<dbReference type="Proteomes" id="UP001180531">
    <property type="component" value="Unassembled WGS sequence"/>
</dbReference>
<evidence type="ECO:0000256" key="4">
    <source>
        <dbReference type="ARBA" id="ARBA00022729"/>
    </source>
</evidence>
<evidence type="ECO:0000256" key="2">
    <source>
        <dbReference type="ARBA" id="ARBA00022512"/>
    </source>
</evidence>
<accession>A0ABU2SN08</accession>
<feature type="domain" description="Chaplin" evidence="10">
    <location>
        <begin position="38"/>
        <end position="78"/>
    </location>
</feature>
<proteinExistence type="predicted"/>
<keyword evidence="12" id="KW-1185">Reference proteome</keyword>
<evidence type="ECO:0000256" key="7">
    <source>
        <dbReference type="PROSITE-ProRule" id="PRU01232"/>
    </source>
</evidence>
<comment type="subcellular location">
    <subcellularLocation>
        <location evidence="1">Secreted</location>
        <location evidence="1">Cell wall</location>
    </subcellularLocation>
</comment>
<keyword evidence="5" id="KW-0130">Cell adhesion</keyword>
<evidence type="ECO:0000256" key="5">
    <source>
        <dbReference type="ARBA" id="ARBA00022889"/>
    </source>
</evidence>
<evidence type="ECO:0000256" key="9">
    <source>
        <dbReference type="SAM" id="SignalP"/>
    </source>
</evidence>
<dbReference type="InterPro" id="IPR005528">
    <property type="entry name" value="ChpA-H"/>
</dbReference>
<evidence type="ECO:0000256" key="1">
    <source>
        <dbReference type="ARBA" id="ARBA00004191"/>
    </source>
</evidence>
<protein>
    <submittedName>
        <fullName evidence="11">Chaplin</fullName>
    </submittedName>
</protein>
<comment type="caution">
    <text evidence="11">The sequence shown here is derived from an EMBL/GenBank/DDBJ whole genome shotgun (WGS) entry which is preliminary data.</text>
</comment>
<evidence type="ECO:0000256" key="6">
    <source>
        <dbReference type="ARBA" id="ARBA00023087"/>
    </source>
</evidence>
<dbReference type="Pfam" id="PF03777">
    <property type="entry name" value="ChpA-C"/>
    <property type="match status" value="1"/>
</dbReference>